<dbReference type="PROSITE" id="PS50893">
    <property type="entry name" value="ABC_TRANSPORTER_2"/>
    <property type="match status" value="1"/>
</dbReference>
<evidence type="ECO:0000256" key="7">
    <source>
        <dbReference type="ARBA" id="ARBA00023136"/>
    </source>
</evidence>
<dbReference type="SMART" id="SM00382">
    <property type="entry name" value="AAA"/>
    <property type="match status" value="1"/>
</dbReference>
<dbReference type="Pfam" id="PF00005">
    <property type="entry name" value="ABC_tran"/>
    <property type="match status" value="1"/>
</dbReference>
<dbReference type="GO" id="GO:0043190">
    <property type="term" value="C:ATP-binding cassette (ABC) transporter complex"/>
    <property type="evidence" value="ECO:0007669"/>
    <property type="project" value="InterPro"/>
</dbReference>
<keyword evidence="7 8" id="KW-0472">Membrane</keyword>
<dbReference type="InterPro" id="IPR008995">
    <property type="entry name" value="Mo/tungstate-bd_C_term_dom"/>
</dbReference>
<comment type="subcellular location">
    <subcellularLocation>
        <location evidence="8">Cell membrane</location>
        <topology evidence="8">Multi-pass membrane protein</topology>
    </subcellularLocation>
    <subcellularLocation>
        <location evidence="1">Membrane</location>
        <topology evidence="1">Multi-pass membrane protein</topology>
    </subcellularLocation>
</comment>
<evidence type="ECO:0000256" key="5">
    <source>
        <dbReference type="ARBA" id="ARBA00022840"/>
    </source>
</evidence>
<evidence type="ECO:0000259" key="11">
    <source>
        <dbReference type="PROSITE" id="PS50928"/>
    </source>
</evidence>
<feature type="transmembrane region" description="Helical" evidence="8">
    <location>
        <begin position="126"/>
        <end position="145"/>
    </location>
</feature>
<dbReference type="InterPro" id="IPR003439">
    <property type="entry name" value="ABC_transporter-like_ATP-bd"/>
</dbReference>
<dbReference type="EMBL" id="RPFW01000002">
    <property type="protein sequence ID" value="TVZ05388.1"/>
    <property type="molecule type" value="Genomic_DNA"/>
</dbReference>
<feature type="transmembrane region" description="Helical" evidence="8">
    <location>
        <begin position="12"/>
        <end position="33"/>
    </location>
</feature>
<evidence type="ECO:0000259" key="10">
    <source>
        <dbReference type="PROSITE" id="PS50893"/>
    </source>
</evidence>
<dbReference type="InterPro" id="IPR035906">
    <property type="entry name" value="MetI-like_sf"/>
</dbReference>
<dbReference type="InterPro" id="IPR017871">
    <property type="entry name" value="ABC_transporter-like_CS"/>
</dbReference>
<proteinExistence type="inferred from homology"/>
<evidence type="ECO:0000256" key="3">
    <source>
        <dbReference type="ARBA" id="ARBA00022692"/>
    </source>
</evidence>
<reference evidence="12 13" key="1">
    <citation type="submission" date="2018-11" db="EMBL/GenBank/DDBJ databases">
        <title>Trebonia kvetii gen.nov., sp.nov., a novel acidophilic actinobacterium, and proposal of the new actinobacterial family Treboniaceae fam. nov.</title>
        <authorList>
            <person name="Rapoport D."/>
            <person name="Sagova-Mareckova M."/>
            <person name="Sedlacek I."/>
            <person name="Provaznik J."/>
            <person name="Kralova S."/>
            <person name="Pavlinic D."/>
            <person name="Benes V."/>
            <person name="Kopecky J."/>
        </authorList>
    </citation>
    <scope>NUCLEOTIDE SEQUENCE [LARGE SCALE GENOMIC DNA]</scope>
    <source>
        <strain evidence="12 13">15Tr583</strain>
    </source>
</reference>
<feature type="transmembrane region" description="Helical" evidence="8">
    <location>
        <begin position="45"/>
        <end position="68"/>
    </location>
</feature>
<dbReference type="Pfam" id="PF08402">
    <property type="entry name" value="TOBE_2"/>
    <property type="match status" value="1"/>
</dbReference>
<dbReference type="GO" id="GO:0016887">
    <property type="term" value="F:ATP hydrolysis activity"/>
    <property type="evidence" value="ECO:0007669"/>
    <property type="project" value="InterPro"/>
</dbReference>
<keyword evidence="6 8" id="KW-1133">Transmembrane helix</keyword>
<dbReference type="CDD" id="cd06261">
    <property type="entry name" value="TM_PBP2"/>
    <property type="match status" value="1"/>
</dbReference>
<name>A0A6P2C2H0_9ACTN</name>
<sequence>MKYRASRSPLTWLGGLLALYLAVPLIAFLIRLAQPGDRGFDTPGLWPALWTSIESATIATALVCLFGIPMARWLARSRGPVARAVGGLVLLPIALPPVMSGLVLIYLVGPYSRLGELFNGGLTESVAGVVIAQTFVAGPFLIIAARTAFQGVDPALEDLAASLGHRPAARFWLVTMRIAAPGIRAGLLLTWLRAIGEYGATVLLAYHPYTLPVFTYVQFSSTGIPTTQAPTALALGVAIVVLIVAEIRLPRLLAGRGGRVDATAAATGASGSGPQPVEPVRVSMNLDVVVGGFRLVVAHEAASHRIAILGPSGAGKSMTLRAIAGFLGPDAGEVRFNSDVMTRVTVEARHLGYVPQGHTLFPGRSVWQQVVFATDADPSLAGWWLRTLRLDGLAGRLPGQLSGGQKQRVALARALARAPRLLLLDEPFSALDAPVREELRRELRRLQREAGLSTVLVTHDPEEAALLADEILVVADGRLLQAGPRAEVFARPASPQVARLLGIPNLIPATVAAPGLLALDAPTDAASEAPGLRIAAGTGSLPAGTAVLWTVRPDHVTIAPLAAGRPWDEIADHYPCVVDDVADIGTLTTLTVRLPGDQELRVRTTDQVAVAPGDACLVRLPPADITAWPAAPDSATGPAGSLALAAGTEGAGASLGPPTRRS</sequence>
<organism evidence="12 13">
    <name type="scientific">Trebonia kvetii</name>
    <dbReference type="NCBI Taxonomy" id="2480626"/>
    <lineage>
        <taxon>Bacteria</taxon>
        <taxon>Bacillati</taxon>
        <taxon>Actinomycetota</taxon>
        <taxon>Actinomycetes</taxon>
        <taxon>Streptosporangiales</taxon>
        <taxon>Treboniaceae</taxon>
        <taxon>Trebonia</taxon>
    </lineage>
</organism>
<evidence type="ECO:0000313" key="13">
    <source>
        <dbReference type="Proteomes" id="UP000460272"/>
    </source>
</evidence>
<accession>A0A6P2C2H0</accession>
<protein>
    <submittedName>
        <fullName evidence="12">ATP-binding cassette domain-containing protein</fullName>
    </submittedName>
</protein>
<evidence type="ECO:0000256" key="9">
    <source>
        <dbReference type="SAM" id="MobiDB-lite"/>
    </source>
</evidence>
<evidence type="ECO:0000256" key="2">
    <source>
        <dbReference type="ARBA" id="ARBA00022448"/>
    </source>
</evidence>
<keyword evidence="5 12" id="KW-0067">ATP-binding</keyword>
<comment type="caution">
    <text evidence="12">The sequence shown here is derived from an EMBL/GenBank/DDBJ whole genome shotgun (WGS) entry which is preliminary data.</text>
</comment>
<dbReference type="InterPro" id="IPR000515">
    <property type="entry name" value="MetI-like"/>
</dbReference>
<feature type="transmembrane region" description="Helical" evidence="8">
    <location>
        <begin position="80"/>
        <end position="106"/>
    </location>
</feature>
<feature type="domain" description="ABC transmembrane type-1" evidence="11">
    <location>
        <begin position="49"/>
        <end position="248"/>
    </location>
</feature>
<dbReference type="RefSeq" id="WP_145853091.1">
    <property type="nucleotide sequence ID" value="NZ_RPFW01000002.1"/>
</dbReference>
<feature type="transmembrane region" description="Helical" evidence="8">
    <location>
        <begin position="186"/>
        <end position="209"/>
    </location>
</feature>
<evidence type="ECO:0000313" key="12">
    <source>
        <dbReference type="EMBL" id="TVZ05388.1"/>
    </source>
</evidence>
<feature type="region of interest" description="Disordered" evidence="9">
    <location>
        <begin position="629"/>
        <end position="662"/>
    </location>
</feature>
<keyword evidence="2 8" id="KW-0813">Transport</keyword>
<dbReference type="GO" id="GO:0022857">
    <property type="term" value="F:transmembrane transporter activity"/>
    <property type="evidence" value="ECO:0007669"/>
    <property type="project" value="InterPro"/>
</dbReference>
<feature type="compositionally biased region" description="Low complexity" evidence="9">
    <location>
        <begin position="639"/>
        <end position="656"/>
    </location>
</feature>
<dbReference type="PANTHER" id="PTHR42781">
    <property type="entry name" value="SPERMIDINE/PUTRESCINE IMPORT ATP-BINDING PROTEIN POTA"/>
    <property type="match status" value="1"/>
</dbReference>
<dbReference type="SUPFAM" id="SSF52540">
    <property type="entry name" value="P-loop containing nucleoside triphosphate hydrolases"/>
    <property type="match status" value="1"/>
</dbReference>
<evidence type="ECO:0000256" key="4">
    <source>
        <dbReference type="ARBA" id="ARBA00022741"/>
    </source>
</evidence>
<evidence type="ECO:0000256" key="6">
    <source>
        <dbReference type="ARBA" id="ARBA00022989"/>
    </source>
</evidence>
<dbReference type="InterPro" id="IPR013611">
    <property type="entry name" value="Transp-assoc_OB_typ2"/>
</dbReference>
<dbReference type="AlphaFoldDB" id="A0A6P2C2H0"/>
<keyword evidence="13" id="KW-1185">Reference proteome</keyword>
<comment type="similarity">
    <text evidence="8">Belongs to the binding-protein-dependent transport system permease family.</text>
</comment>
<dbReference type="SUPFAM" id="SSF50331">
    <property type="entry name" value="MOP-like"/>
    <property type="match status" value="1"/>
</dbReference>
<feature type="domain" description="ABC transporter" evidence="10">
    <location>
        <begin position="277"/>
        <end position="501"/>
    </location>
</feature>
<dbReference type="Gene3D" id="1.10.3720.10">
    <property type="entry name" value="MetI-like"/>
    <property type="match status" value="1"/>
</dbReference>
<evidence type="ECO:0000256" key="8">
    <source>
        <dbReference type="RuleBase" id="RU363032"/>
    </source>
</evidence>
<keyword evidence="3 8" id="KW-0812">Transmembrane</keyword>
<evidence type="ECO:0000256" key="1">
    <source>
        <dbReference type="ARBA" id="ARBA00004141"/>
    </source>
</evidence>
<dbReference type="InterPro" id="IPR050093">
    <property type="entry name" value="ABC_SmlMolc_Importer"/>
</dbReference>
<dbReference type="PANTHER" id="PTHR42781:SF4">
    <property type="entry name" value="SPERMIDINE_PUTRESCINE IMPORT ATP-BINDING PROTEIN POTA"/>
    <property type="match status" value="1"/>
</dbReference>
<dbReference type="OrthoDB" id="9774448at2"/>
<dbReference type="PROSITE" id="PS50928">
    <property type="entry name" value="ABC_TM1"/>
    <property type="match status" value="1"/>
</dbReference>
<dbReference type="InterPro" id="IPR003593">
    <property type="entry name" value="AAA+_ATPase"/>
</dbReference>
<dbReference type="GO" id="GO:0005524">
    <property type="term" value="F:ATP binding"/>
    <property type="evidence" value="ECO:0007669"/>
    <property type="project" value="UniProtKB-KW"/>
</dbReference>
<dbReference type="Pfam" id="PF00528">
    <property type="entry name" value="BPD_transp_1"/>
    <property type="match status" value="1"/>
</dbReference>
<dbReference type="PROSITE" id="PS00211">
    <property type="entry name" value="ABC_TRANSPORTER_1"/>
    <property type="match status" value="1"/>
</dbReference>
<feature type="transmembrane region" description="Helical" evidence="8">
    <location>
        <begin position="229"/>
        <end position="249"/>
    </location>
</feature>
<keyword evidence="4" id="KW-0547">Nucleotide-binding</keyword>
<dbReference type="Proteomes" id="UP000460272">
    <property type="component" value="Unassembled WGS sequence"/>
</dbReference>
<gene>
    <name evidence="12" type="ORF">EAS64_12585</name>
</gene>
<dbReference type="SUPFAM" id="SSF161098">
    <property type="entry name" value="MetI-like"/>
    <property type="match status" value="1"/>
</dbReference>
<dbReference type="InterPro" id="IPR027417">
    <property type="entry name" value="P-loop_NTPase"/>
</dbReference>
<dbReference type="Gene3D" id="3.40.50.300">
    <property type="entry name" value="P-loop containing nucleotide triphosphate hydrolases"/>
    <property type="match status" value="1"/>
</dbReference>